<evidence type="ECO:0000313" key="12">
    <source>
        <dbReference type="Proteomes" id="UP001187682"/>
    </source>
</evidence>
<dbReference type="GO" id="GO:0004566">
    <property type="term" value="F:beta-glucuronidase activity"/>
    <property type="evidence" value="ECO:0007669"/>
    <property type="project" value="UniProtKB-EC"/>
</dbReference>
<evidence type="ECO:0000256" key="1">
    <source>
        <dbReference type="ARBA" id="ARBA00007401"/>
    </source>
</evidence>
<evidence type="ECO:0000256" key="2">
    <source>
        <dbReference type="ARBA" id="ARBA00012761"/>
    </source>
</evidence>
<feature type="domain" description="Glycosyl hydrolases family 2 sugar binding" evidence="10">
    <location>
        <begin position="99"/>
        <end position="195"/>
    </location>
</feature>
<evidence type="ECO:0000256" key="3">
    <source>
        <dbReference type="ARBA" id="ARBA00016205"/>
    </source>
</evidence>
<keyword evidence="4 6" id="KW-0378">Hydrolase</keyword>
<evidence type="ECO:0000256" key="7">
    <source>
        <dbReference type="SAM" id="SignalP"/>
    </source>
</evidence>
<dbReference type="SUPFAM" id="SSF49785">
    <property type="entry name" value="Galactose-binding domain-like"/>
    <property type="match status" value="1"/>
</dbReference>
<name>A0AAE8SWH6_9PEZI</name>
<dbReference type="Gene3D" id="2.60.40.10">
    <property type="entry name" value="Immunoglobulins"/>
    <property type="match status" value="1"/>
</dbReference>
<dbReference type="Pfam" id="PF00703">
    <property type="entry name" value="Glyco_hydro_2"/>
    <property type="match status" value="1"/>
</dbReference>
<dbReference type="InterPro" id="IPR006103">
    <property type="entry name" value="Glyco_hydro_2_cat"/>
</dbReference>
<evidence type="ECO:0000256" key="5">
    <source>
        <dbReference type="ARBA" id="ARBA00023295"/>
    </source>
</evidence>
<organism evidence="11 12">
    <name type="scientific">Cephalotrichum gorgonifer</name>
    <dbReference type="NCBI Taxonomy" id="2041049"/>
    <lineage>
        <taxon>Eukaryota</taxon>
        <taxon>Fungi</taxon>
        <taxon>Dikarya</taxon>
        <taxon>Ascomycota</taxon>
        <taxon>Pezizomycotina</taxon>
        <taxon>Sordariomycetes</taxon>
        <taxon>Hypocreomycetidae</taxon>
        <taxon>Microascales</taxon>
        <taxon>Microascaceae</taxon>
        <taxon>Cephalotrichum</taxon>
    </lineage>
</organism>
<dbReference type="InterPro" id="IPR008979">
    <property type="entry name" value="Galactose-bd-like_sf"/>
</dbReference>
<accession>A0AAE8SWH6</accession>
<sequence length="630" mass="70232">MFPSCIPRLRPSAVLVLLALTGLSSCADGGNWKTLKPQANAARELVSLDGIWNFALPTSIDLEEDKAWTKNIPPSLQIPVPASYNDIFADQNIRDTSKRRNILRFDAVTHEARVFINDRDVAGHIGGYTPFEVDVTDIVAPGEQFRLTVAVNNILTSQTIPPGNVEVDETGKRRQLYNHDFFNYAGIARSVSFYSVGEVYVDDITVTTEVKDQGKGATINFSATTNKDPKSSRPRVTLFDEEGNEVASASTLQGSLELSSVHLWQPGVAYLYRLRVELLSAKGKDTLLDSYEVSVGVRSVEVRGNEFLINGSPVYLTGFGKHEDSPVRGKGYDPAYMIHDFQLMKWIGANSFRTSHYPYAEEVMDYADRHGIVVIDEVPAVGLNIGLSAGTSTDEPTLTFSEKTINNQTREVHAQTIRELIHRDKNHASVVLWSLTNEPASNEEGARAYFEPLVELARELDPTRPMTFANVMYATPEADRIMDLFDVMCLNRYYGWYVNTGDLASAEIGLEQELNEWQDKYGKPIIMSEYGADTLAGTHTVIAVPWSEEYQTQLLQMSHRVFDRIESVVGEHVWNFAGFQTASKSIYRVDGNKKGVFTRDRKPKAAAHALRTRWLEEGVRKGQGNVTAAA</sequence>
<dbReference type="SUPFAM" id="SSF49303">
    <property type="entry name" value="beta-Galactosidase/glucuronidase domain"/>
    <property type="match status" value="1"/>
</dbReference>
<dbReference type="InterPro" id="IPR023230">
    <property type="entry name" value="Glyco_hydro_2_CS"/>
</dbReference>
<dbReference type="EMBL" id="ONZQ02000008">
    <property type="protein sequence ID" value="SPO03644.1"/>
    <property type="molecule type" value="Genomic_DNA"/>
</dbReference>
<feature type="domain" description="Glycoside hydrolase family 2 catalytic" evidence="9">
    <location>
        <begin position="300"/>
        <end position="614"/>
    </location>
</feature>
<protein>
    <recommendedName>
        <fullName evidence="3">Beta-glucuronidase</fullName>
        <ecNumber evidence="2">3.2.1.31</ecNumber>
    </recommendedName>
</protein>
<dbReference type="InterPro" id="IPR006104">
    <property type="entry name" value="Glyco_hydro_2_N"/>
</dbReference>
<dbReference type="PROSITE" id="PS00719">
    <property type="entry name" value="GLYCOSYL_HYDROL_F2_1"/>
    <property type="match status" value="1"/>
</dbReference>
<evidence type="ECO:0000256" key="6">
    <source>
        <dbReference type="RuleBase" id="RU361154"/>
    </source>
</evidence>
<dbReference type="Pfam" id="PF02836">
    <property type="entry name" value="Glyco_hydro_2_C"/>
    <property type="match status" value="1"/>
</dbReference>
<dbReference type="GO" id="GO:0030246">
    <property type="term" value="F:carbohydrate binding"/>
    <property type="evidence" value="ECO:0007669"/>
    <property type="project" value="TreeGrafter"/>
</dbReference>
<dbReference type="PANTHER" id="PTHR10066:SF67">
    <property type="entry name" value="BETA-GLUCURONIDASE"/>
    <property type="match status" value="1"/>
</dbReference>
<dbReference type="InterPro" id="IPR006102">
    <property type="entry name" value="Ig-like_GH2"/>
</dbReference>
<dbReference type="Proteomes" id="UP001187682">
    <property type="component" value="Unassembled WGS sequence"/>
</dbReference>
<dbReference type="Gene3D" id="2.60.120.260">
    <property type="entry name" value="Galactose-binding domain-like"/>
    <property type="match status" value="1"/>
</dbReference>
<dbReference type="EC" id="3.2.1.31" evidence="2"/>
<evidence type="ECO:0000256" key="4">
    <source>
        <dbReference type="ARBA" id="ARBA00022801"/>
    </source>
</evidence>
<keyword evidence="7" id="KW-0732">Signal</keyword>
<dbReference type="InterPro" id="IPR017853">
    <property type="entry name" value="GH"/>
</dbReference>
<evidence type="ECO:0000259" key="10">
    <source>
        <dbReference type="Pfam" id="PF02837"/>
    </source>
</evidence>
<comment type="caution">
    <text evidence="11">The sequence shown here is derived from an EMBL/GenBank/DDBJ whole genome shotgun (WGS) entry which is preliminary data.</text>
</comment>
<evidence type="ECO:0000259" key="8">
    <source>
        <dbReference type="Pfam" id="PF00703"/>
    </source>
</evidence>
<feature type="signal peptide" evidence="7">
    <location>
        <begin position="1"/>
        <end position="29"/>
    </location>
</feature>
<dbReference type="FunFam" id="3.20.20.80:FF:000080">
    <property type="entry name" value="Beta-glucuronidase UidA"/>
    <property type="match status" value="1"/>
</dbReference>
<dbReference type="PANTHER" id="PTHR10066">
    <property type="entry name" value="BETA-GLUCURONIDASE"/>
    <property type="match status" value="1"/>
</dbReference>
<comment type="similarity">
    <text evidence="1 6">Belongs to the glycosyl hydrolase 2 family.</text>
</comment>
<reference evidence="11" key="1">
    <citation type="submission" date="2018-03" db="EMBL/GenBank/DDBJ databases">
        <authorList>
            <person name="Guldener U."/>
        </authorList>
    </citation>
    <scope>NUCLEOTIDE SEQUENCE</scope>
</reference>
<dbReference type="PROSITE" id="PS00608">
    <property type="entry name" value="GLYCOSYL_HYDROL_F2_2"/>
    <property type="match status" value="1"/>
</dbReference>
<proteinExistence type="inferred from homology"/>
<feature type="domain" description="Glycoside hydrolase family 2 immunoglobulin-like beta-sandwich" evidence="8">
    <location>
        <begin position="199"/>
        <end position="298"/>
    </location>
</feature>
<dbReference type="AlphaFoldDB" id="A0AAE8SWH6"/>
<dbReference type="GO" id="GO:0005975">
    <property type="term" value="P:carbohydrate metabolic process"/>
    <property type="evidence" value="ECO:0007669"/>
    <property type="project" value="InterPro"/>
</dbReference>
<gene>
    <name evidence="11" type="ORF">DNG_06327</name>
</gene>
<evidence type="ECO:0000313" key="11">
    <source>
        <dbReference type="EMBL" id="SPO03644.1"/>
    </source>
</evidence>
<dbReference type="Pfam" id="PF02837">
    <property type="entry name" value="Glyco_hydro_2_N"/>
    <property type="match status" value="1"/>
</dbReference>
<keyword evidence="5 6" id="KW-0326">Glycosidase</keyword>
<keyword evidence="12" id="KW-1185">Reference proteome</keyword>
<feature type="chain" id="PRO_5042011127" description="Beta-glucuronidase" evidence="7">
    <location>
        <begin position="30"/>
        <end position="630"/>
    </location>
</feature>
<dbReference type="InterPro" id="IPR006101">
    <property type="entry name" value="Glyco_hydro_2"/>
</dbReference>
<dbReference type="InterPro" id="IPR036156">
    <property type="entry name" value="Beta-gal/glucu_dom_sf"/>
</dbReference>
<dbReference type="InterPro" id="IPR013783">
    <property type="entry name" value="Ig-like_fold"/>
</dbReference>
<dbReference type="GO" id="GO:0019391">
    <property type="term" value="P:glucuronoside catabolic process"/>
    <property type="evidence" value="ECO:0007669"/>
    <property type="project" value="TreeGrafter"/>
</dbReference>
<evidence type="ECO:0000259" key="9">
    <source>
        <dbReference type="Pfam" id="PF02836"/>
    </source>
</evidence>
<dbReference type="Gene3D" id="3.20.20.80">
    <property type="entry name" value="Glycosidases"/>
    <property type="match status" value="1"/>
</dbReference>
<dbReference type="NCBIfam" id="NF007538">
    <property type="entry name" value="PRK10150.1"/>
    <property type="match status" value="1"/>
</dbReference>
<dbReference type="InterPro" id="IPR023232">
    <property type="entry name" value="Glyco_hydro_2_AS"/>
</dbReference>
<dbReference type="SUPFAM" id="SSF51445">
    <property type="entry name" value="(Trans)glycosidases"/>
    <property type="match status" value="1"/>
</dbReference>
<dbReference type="PRINTS" id="PR00132">
    <property type="entry name" value="GLHYDRLASE2"/>
</dbReference>